<accession>A0A0D2LEC6</accession>
<dbReference type="PANTHER" id="PTHR11767:SF102">
    <property type="entry name" value="INWARDLY RECTIFYING POTASSIUM CHANNEL 1, ISOFORM F"/>
    <property type="match status" value="1"/>
</dbReference>
<name>A0A0D2LEC6_9CHLO</name>
<evidence type="ECO:0000256" key="1">
    <source>
        <dbReference type="ARBA" id="ARBA00004141"/>
    </source>
</evidence>
<comment type="subcellular location">
    <subcellularLocation>
        <location evidence="1 11">Membrane</location>
        <topology evidence="1 11">Multi-pass membrane protein</topology>
    </subcellularLocation>
</comment>
<dbReference type="GO" id="GO:0034765">
    <property type="term" value="P:regulation of monoatomic ion transmembrane transport"/>
    <property type="evidence" value="ECO:0007669"/>
    <property type="project" value="TreeGrafter"/>
</dbReference>
<evidence type="ECO:0000256" key="6">
    <source>
        <dbReference type="ARBA" id="ARBA00022958"/>
    </source>
</evidence>
<dbReference type="InterPro" id="IPR013518">
    <property type="entry name" value="K_chnl_inward-rec_Kir_cyto"/>
</dbReference>
<feature type="domain" description="Potassium channel inwardly rectifying transmembrane" evidence="13">
    <location>
        <begin position="19"/>
        <end position="130"/>
    </location>
</feature>
<feature type="domain" description="Inward rectifier potassium channel C-terminal" evidence="14">
    <location>
        <begin position="137"/>
        <end position="252"/>
    </location>
</feature>
<evidence type="ECO:0000256" key="5">
    <source>
        <dbReference type="ARBA" id="ARBA00022882"/>
    </source>
</evidence>
<dbReference type="GO" id="GO:0034702">
    <property type="term" value="C:monoatomic ion channel complex"/>
    <property type="evidence" value="ECO:0007669"/>
    <property type="project" value="UniProtKB-KW"/>
</dbReference>
<evidence type="ECO:0000259" key="13">
    <source>
        <dbReference type="Pfam" id="PF01007"/>
    </source>
</evidence>
<keyword evidence="5 11" id="KW-0851">Voltage-gated channel</keyword>
<evidence type="ECO:0000256" key="10">
    <source>
        <dbReference type="ARBA" id="ARBA00023303"/>
    </source>
</evidence>
<dbReference type="Pfam" id="PF17655">
    <property type="entry name" value="IRK_C"/>
    <property type="match status" value="1"/>
</dbReference>
<keyword evidence="10 11" id="KW-0407">Ion channel</keyword>
<keyword evidence="6 11" id="KW-0630">Potassium</keyword>
<reference evidence="15 16" key="1">
    <citation type="journal article" date="2013" name="BMC Genomics">
        <title>Reconstruction of the lipid metabolism for the microalga Monoraphidium neglectum from its genome sequence reveals characteristics suitable for biofuel production.</title>
        <authorList>
            <person name="Bogen C."/>
            <person name="Al-Dilaimi A."/>
            <person name="Albersmeier A."/>
            <person name="Wichmann J."/>
            <person name="Grundmann M."/>
            <person name="Rupp O."/>
            <person name="Lauersen K.J."/>
            <person name="Blifernez-Klassen O."/>
            <person name="Kalinowski J."/>
            <person name="Goesmann A."/>
            <person name="Mussgnug J.H."/>
            <person name="Kruse O."/>
        </authorList>
    </citation>
    <scope>NUCLEOTIDE SEQUENCE [LARGE SCALE GENOMIC DNA]</scope>
    <source>
        <strain evidence="15 16">SAG 48.87</strain>
    </source>
</reference>
<keyword evidence="9 12" id="KW-0472">Membrane</keyword>
<evidence type="ECO:0000256" key="11">
    <source>
        <dbReference type="RuleBase" id="RU003822"/>
    </source>
</evidence>
<evidence type="ECO:0000259" key="14">
    <source>
        <dbReference type="Pfam" id="PF17655"/>
    </source>
</evidence>
<dbReference type="GO" id="GO:0005242">
    <property type="term" value="F:inward rectifier potassium channel activity"/>
    <property type="evidence" value="ECO:0007669"/>
    <property type="project" value="InterPro"/>
</dbReference>
<evidence type="ECO:0000313" key="16">
    <source>
        <dbReference type="Proteomes" id="UP000054498"/>
    </source>
</evidence>
<proteinExistence type="inferred from homology"/>
<evidence type="ECO:0000256" key="4">
    <source>
        <dbReference type="ARBA" id="ARBA00022692"/>
    </source>
</evidence>
<gene>
    <name evidence="15" type="ORF">MNEG_2929</name>
</gene>
<evidence type="ECO:0000256" key="2">
    <source>
        <dbReference type="ARBA" id="ARBA00022448"/>
    </source>
</evidence>
<keyword evidence="16" id="KW-1185">Reference proteome</keyword>
<protein>
    <submittedName>
        <fullName evidence="15">ATP-sensitive inward rectifier potassium channel 1</fullName>
    </submittedName>
</protein>
<dbReference type="Proteomes" id="UP000054498">
    <property type="component" value="Unassembled WGS sequence"/>
</dbReference>
<dbReference type="Gene3D" id="1.10.287.70">
    <property type="match status" value="1"/>
</dbReference>
<keyword evidence="7 12" id="KW-1133">Transmembrane helix</keyword>
<dbReference type="GeneID" id="25735807"/>
<keyword evidence="8 11" id="KW-0406">Ion transport</keyword>
<keyword evidence="4 11" id="KW-0812">Transmembrane</keyword>
<evidence type="ECO:0000256" key="12">
    <source>
        <dbReference type="SAM" id="Phobius"/>
    </source>
</evidence>
<dbReference type="GO" id="GO:0005886">
    <property type="term" value="C:plasma membrane"/>
    <property type="evidence" value="ECO:0007669"/>
    <property type="project" value="TreeGrafter"/>
</dbReference>
<evidence type="ECO:0000256" key="9">
    <source>
        <dbReference type="ARBA" id="ARBA00023136"/>
    </source>
</evidence>
<dbReference type="Gene3D" id="2.60.40.1400">
    <property type="entry name" value="G protein-activated inward rectifier potassium channel 1"/>
    <property type="match status" value="1"/>
</dbReference>
<dbReference type="SUPFAM" id="SSF81324">
    <property type="entry name" value="Voltage-gated potassium channels"/>
    <property type="match status" value="1"/>
</dbReference>
<dbReference type="InterPro" id="IPR014756">
    <property type="entry name" value="Ig_E-set"/>
</dbReference>
<sequence length="255" mass="28165">MGARHQQHAGIHRFGVPLKNTLVYYGDVFHTLLHLPIHRFVAIFFSIYIAEYCLFALLYLWQPDDCIEGVRHFANALWFSVQTASTIGYGKMAPSQHCPGANSVVMVQAITSSLVDYCMMGVVFARFSSPSKRALSMRFSDSACIHRGPDGLWRLSFRLANMRKHLLMQPNVQVLLGVPDGPGRSSFAFEELKLEGLLSSLTNIKLGLAATLTHVIDAGSPLWRLSVADMAACGMELLVFLDGVDSTSSTIQVGW</sequence>
<dbReference type="SUPFAM" id="SSF81296">
    <property type="entry name" value="E set domains"/>
    <property type="match status" value="1"/>
</dbReference>
<keyword evidence="3 11" id="KW-0633">Potassium transport</keyword>
<dbReference type="RefSeq" id="XP_013904048.1">
    <property type="nucleotide sequence ID" value="XM_014048594.1"/>
</dbReference>
<dbReference type="InterPro" id="IPR016449">
    <property type="entry name" value="K_chnl_inward-rec_Kir"/>
</dbReference>
<evidence type="ECO:0000256" key="8">
    <source>
        <dbReference type="ARBA" id="ARBA00023065"/>
    </source>
</evidence>
<dbReference type="PANTHER" id="PTHR11767">
    <property type="entry name" value="INWARD RECTIFIER POTASSIUM CHANNEL"/>
    <property type="match status" value="1"/>
</dbReference>
<evidence type="ECO:0000313" key="15">
    <source>
        <dbReference type="EMBL" id="KIZ05029.1"/>
    </source>
</evidence>
<feature type="transmembrane region" description="Helical" evidence="12">
    <location>
        <begin position="40"/>
        <end position="61"/>
    </location>
</feature>
<dbReference type="InterPro" id="IPR040445">
    <property type="entry name" value="Kir_TM"/>
</dbReference>
<evidence type="ECO:0000256" key="3">
    <source>
        <dbReference type="ARBA" id="ARBA00022538"/>
    </source>
</evidence>
<dbReference type="KEGG" id="mng:MNEG_2929"/>
<dbReference type="InterPro" id="IPR041647">
    <property type="entry name" value="IRK_C"/>
</dbReference>
<keyword evidence="2 11" id="KW-0813">Transport</keyword>
<dbReference type="Pfam" id="PF01007">
    <property type="entry name" value="IRK"/>
    <property type="match status" value="1"/>
</dbReference>
<dbReference type="PRINTS" id="PR01320">
    <property type="entry name" value="KIRCHANNEL"/>
</dbReference>
<dbReference type="GO" id="GO:1990573">
    <property type="term" value="P:potassium ion import across plasma membrane"/>
    <property type="evidence" value="ECO:0007669"/>
    <property type="project" value="TreeGrafter"/>
</dbReference>
<evidence type="ECO:0000256" key="7">
    <source>
        <dbReference type="ARBA" id="ARBA00022989"/>
    </source>
</evidence>
<organism evidence="15 16">
    <name type="scientific">Monoraphidium neglectum</name>
    <dbReference type="NCBI Taxonomy" id="145388"/>
    <lineage>
        <taxon>Eukaryota</taxon>
        <taxon>Viridiplantae</taxon>
        <taxon>Chlorophyta</taxon>
        <taxon>core chlorophytes</taxon>
        <taxon>Chlorophyceae</taxon>
        <taxon>CS clade</taxon>
        <taxon>Sphaeropleales</taxon>
        <taxon>Selenastraceae</taxon>
        <taxon>Monoraphidium</taxon>
    </lineage>
</organism>
<comment type="similarity">
    <text evidence="11">Belongs to the inward rectifier-type potassium channel (TC 1.A.2.1) family.</text>
</comment>
<dbReference type="OrthoDB" id="273257at2759"/>
<dbReference type="AlphaFoldDB" id="A0A0D2LEC6"/>
<dbReference type="STRING" id="145388.A0A0D2LEC6"/>
<dbReference type="EMBL" id="KK100568">
    <property type="protein sequence ID" value="KIZ05029.1"/>
    <property type="molecule type" value="Genomic_DNA"/>
</dbReference>